<sequence>MDMSIDELVGACPKYASPQTAPGVWETALSLLGNPRGNALVAGAGRGGLSWVLANAGFQVSSIDLHPGHFKIPGMACTFADLNAPLSFDSNSFDRVIAIEVIEHLENPWLFFREALRVLKPGGDLIFSTPNVESLPSRWCYFRQGLLPYFREESFVGCYHVTPIPSWSVERCCRTTSAEVVDIRYSRVDWSRANDIPRYDGNLGLRRKLLNLLPLNKLTGEIACYRVRKTASQPRMDIGIHHE</sequence>
<dbReference type="AlphaFoldDB" id="G0A247"/>
<dbReference type="eggNOG" id="COG2227">
    <property type="taxonomic scope" value="Bacteria"/>
</dbReference>
<gene>
    <name evidence="2" type="ordered locus">Metme_4239</name>
</gene>
<feature type="domain" description="Methyltransferase type 11" evidence="1">
    <location>
        <begin position="42"/>
        <end position="127"/>
    </location>
</feature>
<name>G0A247_METMM</name>
<reference key="2">
    <citation type="submission" date="2011-05" db="EMBL/GenBank/DDBJ databases">
        <title>Complete genome sequence of the aerobic marine methanotroph Methylomonas methanica MC09.</title>
        <authorList>
            <person name="Boden R."/>
            <person name="Cunliffe M."/>
            <person name="Scanlan J."/>
            <person name="Moussard H."/>
            <person name="Kits K.D."/>
            <person name="Klotz M."/>
            <person name="Jetten M."/>
            <person name="Vuilleumier S."/>
            <person name="Han J."/>
            <person name="Peters L."/>
            <person name="Mikhailova N."/>
            <person name="Teshima H."/>
            <person name="Tapia R."/>
            <person name="Kyrpides N."/>
            <person name="Ivanova N."/>
            <person name="Pagani I."/>
            <person name="Cheng J.-F."/>
            <person name="Goodwin L."/>
            <person name="Han C."/>
            <person name="Hauser L."/>
            <person name="Land M."/>
            <person name="Lapidus A."/>
            <person name="Lucas S."/>
            <person name="Pitluck S."/>
            <person name="Woyke T."/>
            <person name="Stein L.Y."/>
            <person name="Murrell C."/>
        </authorList>
    </citation>
    <scope>NUCLEOTIDE SEQUENCE</scope>
    <source>
        <strain>MC09</strain>
    </source>
</reference>
<accession>G0A247</accession>
<dbReference type="RefSeq" id="WP_013820805.1">
    <property type="nucleotide sequence ID" value="NC_015572.1"/>
</dbReference>
<dbReference type="InterPro" id="IPR013216">
    <property type="entry name" value="Methyltransf_11"/>
</dbReference>
<dbReference type="OrthoDB" id="9815644at2"/>
<dbReference type="SUPFAM" id="SSF53335">
    <property type="entry name" value="S-adenosyl-L-methionine-dependent methyltransferases"/>
    <property type="match status" value="1"/>
</dbReference>
<dbReference type="Pfam" id="PF08241">
    <property type="entry name" value="Methyltransf_11"/>
    <property type="match status" value="1"/>
</dbReference>
<dbReference type="Gene3D" id="3.40.50.150">
    <property type="entry name" value="Vaccinia Virus protein VP39"/>
    <property type="match status" value="1"/>
</dbReference>
<dbReference type="KEGG" id="mmt:Metme_4239"/>
<keyword evidence="2" id="KW-0808">Transferase</keyword>
<evidence type="ECO:0000259" key="1">
    <source>
        <dbReference type="Pfam" id="PF08241"/>
    </source>
</evidence>
<protein>
    <submittedName>
        <fullName evidence="2">Methyltransferase type 11</fullName>
    </submittedName>
</protein>
<dbReference type="CDD" id="cd02440">
    <property type="entry name" value="AdoMet_MTases"/>
    <property type="match status" value="1"/>
</dbReference>
<dbReference type="Proteomes" id="UP000008888">
    <property type="component" value="Chromosome"/>
</dbReference>
<reference evidence="2 3" key="1">
    <citation type="journal article" date="2011" name="J. Bacteriol.">
        <title>Complete Genome Sequence of the Aerobic Marine Methanotroph Methylomonas methanica MC09.</title>
        <authorList>
            <person name="Boden R."/>
            <person name="Cunliffe M."/>
            <person name="Scanlan J."/>
            <person name="Moussard H."/>
            <person name="Kits K.D."/>
            <person name="Klotz M.G."/>
            <person name="Jetten M.S."/>
            <person name="Vuilleumier S."/>
            <person name="Han J."/>
            <person name="Peters L."/>
            <person name="Mikhailova N."/>
            <person name="Teshima H."/>
            <person name="Tapia R."/>
            <person name="Kyrpides N."/>
            <person name="Ivanova N."/>
            <person name="Pagani I."/>
            <person name="Cheng J.F."/>
            <person name="Goodwin L."/>
            <person name="Han C."/>
            <person name="Hauser L."/>
            <person name="Land M.L."/>
            <person name="Lapidus A."/>
            <person name="Lucas S."/>
            <person name="Pitluck S."/>
            <person name="Woyke T."/>
            <person name="Stein L."/>
            <person name="Murrell J.C."/>
        </authorList>
    </citation>
    <scope>NUCLEOTIDE SEQUENCE [LARGE SCALE GENOMIC DNA]</scope>
    <source>
        <strain evidence="2 3">MC09</strain>
    </source>
</reference>
<keyword evidence="3" id="KW-1185">Reference proteome</keyword>
<evidence type="ECO:0000313" key="2">
    <source>
        <dbReference type="EMBL" id="AEG02590.1"/>
    </source>
</evidence>
<dbReference type="InterPro" id="IPR029063">
    <property type="entry name" value="SAM-dependent_MTases_sf"/>
</dbReference>
<proteinExistence type="predicted"/>
<dbReference type="GO" id="GO:0008757">
    <property type="term" value="F:S-adenosylmethionine-dependent methyltransferase activity"/>
    <property type="evidence" value="ECO:0007669"/>
    <property type="project" value="InterPro"/>
</dbReference>
<dbReference type="STRING" id="857087.Metme_4239"/>
<organism evidence="2 3">
    <name type="scientific">Methylomonas methanica (strain DSM 25384 / MC09)</name>
    <dbReference type="NCBI Taxonomy" id="857087"/>
    <lineage>
        <taxon>Bacteria</taxon>
        <taxon>Pseudomonadati</taxon>
        <taxon>Pseudomonadota</taxon>
        <taxon>Gammaproteobacteria</taxon>
        <taxon>Methylococcales</taxon>
        <taxon>Methylococcaceae</taxon>
        <taxon>Methylomonas</taxon>
    </lineage>
</organism>
<dbReference type="EMBL" id="CP002738">
    <property type="protein sequence ID" value="AEG02590.1"/>
    <property type="molecule type" value="Genomic_DNA"/>
</dbReference>
<dbReference type="GO" id="GO:0032259">
    <property type="term" value="P:methylation"/>
    <property type="evidence" value="ECO:0007669"/>
    <property type="project" value="UniProtKB-KW"/>
</dbReference>
<keyword evidence="2" id="KW-0489">Methyltransferase</keyword>
<dbReference type="HOGENOM" id="CLU_1141522_0_0_6"/>
<evidence type="ECO:0000313" key="3">
    <source>
        <dbReference type="Proteomes" id="UP000008888"/>
    </source>
</evidence>
<reference evidence="3" key="3">
    <citation type="submission" date="2011-05" db="EMBL/GenBank/DDBJ databases">
        <title>Complete sequence of Methylomonas methanica MC09.</title>
        <authorList>
            <consortium name="US DOE Joint Genome Institute"/>
            <person name="Lucas S."/>
            <person name="Han J."/>
            <person name="Lapidus A."/>
            <person name="Cheng J.-F."/>
            <person name="Goodwin L."/>
            <person name="Pitluck S."/>
            <person name="Peters L."/>
            <person name="Mikhailova N."/>
            <person name="Teshima H."/>
            <person name="Han C."/>
            <person name="Tapia R."/>
            <person name="Land M."/>
            <person name="Hauser L."/>
            <person name="Kyrpides N."/>
            <person name="Ivanova N."/>
            <person name="Pagani I."/>
            <person name="Stein L."/>
            <person name="Woyke T."/>
        </authorList>
    </citation>
    <scope>NUCLEOTIDE SEQUENCE [LARGE SCALE GENOMIC DNA]</scope>
    <source>
        <strain evidence="3">MC09</strain>
    </source>
</reference>